<keyword evidence="2 5" id="KW-0032">Aminotransferase</keyword>
<dbReference type="AlphaFoldDB" id="A0A3B0U8U2"/>
<dbReference type="InterPro" id="IPR049704">
    <property type="entry name" value="Aminotrans_3_PPA_site"/>
</dbReference>
<accession>A0A3B0U8U2</accession>
<dbReference type="PIRSF" id="PIRSF000521">
    <property type="entry name" value="Transaminase_4ab_Lys_Orn"/>
    <property type="match status" value="1"/>
</dbReference>
<evidence type="ECO:0000256" key="2">
    <source>
        <dbReference type="ARBA" id="ARBA00022576"/>
    </source>
</evidence>
<dbReference type="CDD" id="cd00610">
    <property type="entry name" value="OAT_like"/>
    <property type="match status" value="1"/>
</dbReference>
<dbReference type="InterPro" id="IPR015422">
    <property type="entry name" value="PyrdxlP-dep_Trfase_small"/>
</dbReference>
<keyword evidence="3 5" id="KW-0808">Transferase</keyword>
<dbReference type="SUPFAM" id="SSF53383">
    <property type="entry name" value="PLP-dependent transferases"/>
    <property type="match status" value="1"/>
</dbReference>
<dbReference type="Gene3D" id="3.40.640.10">
    <property type="entry name" value="Type I PLP-dependent aspartate aminotransferase-like (Major domain)"/>
    <property type="match status" value="1"/>
</dbReference>
<sequence length="397" mass="44610">MYLTDRELFYRHLAVPAEVPHALEIVRAEGIYLYDDLGNEYVDLVSGVSVSNVGHQHPVVVKAVREQAEKYMHLMVYGKYIQSPQVRLAGKMAENLPSSLDSVYFVNSGSEAIEGALKLAKRITGRTEMIAFKDAYHGHTHGAMSMLGNEKMKYAFYPLLPDIRFLHFNVLEDLAQITKKTACVLIEPVQAEAGILVPDMMYMRALRDRCTETGAILIFDEVQMGFGRTGKLFAFEHFDVVPDILCLAKAMGGGMPIGAFVSSKKWMLLLTHHPDLGHITTFGGHPVSCAAALASFDIILREKLHEKAQAKGRMFVRWLDGHPLVKEVRQIGLMLAVELLDVATTDKVVREMYKNRLIVDRFLFSDTSFRIAPPLTITEEEIKMIADKILDSFNHIK</sequence>
<dbReference type="PANTHER" id="PTHR11986:SF79">
    <property type="entry name" value="ACETYLORNITHINE AMINOTRANSFERASE, MITOCHONDRIAL"/>
    <property type="match status" value="1"/>
</dbReference>
<name>A0A3B0U8U2_9ZZZZ</name>
<dbReference type="Gene3D" id="3.90.1150.10">
    <property type="entry name" value="Aspartate Aminotransferase, domain 1"/>
    <property type="match status" value="1"/>
</dbReference>
<comment type="cofactor">
    <cofactor evidence="1">
        <name>pyridoxal 5'-phosphate</name>
        <dbReference type="ChEBI" id="CHEBI:597326"/>
    </cofactor>
</comment>
<evidence type="ECO:0000256" key="4">
    <source>
        <dbReference type="ARBA" id="ARBA00022898"/>
    </source>
</evidence>
<dbReference type="FunFam" id="3.40.640.10:FF:000004">
    <property type="entry name" value="Acetylornithine aminotransferase"/>
    <property type="match status" value="1"/>
</dbReference>
<proteinExistence type="predicted"/>
<keyword evidence="4" id="KW-0663">Pyridoxal phosphate</keyword>
<dbReference type="EC" id="2.6.1.11" evidence="5"/>
<dbReference type="Pfam" id="PF00202">
    <property type="entry name" value="Aminotran_3"/>
    <property type="match status" value="1"/>
</dbReference>
<organism evidence="5">
    <name type="scientific">hydrothermal vent metagenome</name>
    <dbReference type="NCBI Taxonomy" id="652676"/>
    <lineage>
        <taxon>unclassified sequences</taxon>
        <taxon>metagenomes</taxon>
        <taxon>ecological metagenomes</taxon>
    </lineage>
</organism>
<reference evidence="5" key="1">
    <citation type="submission" date="2018-06" db="EMBL/GenBank/DDBJ databases">
        <authorList>
            <person name="Zhirakovskaya E."/>
        </authorList>
    </citation>
    <scope>NUCLEOTIDE SEQUENCE</scope>
</reference>
<gene>
    <name evidence="5" type="ORF">MNBD_BACTEROID07-2076</name>
</gene>
<dbReference type="InterPro" id="IPR005814">
    <property type="entry name" value="Aminotrans_3"/>
</dbReference>
<dbReference type="PANTHER" id="PTHR11986">
    <property type="entry name" value="AMINOTRANSFERASE CLASS III"/>
    <property type="match status" value="1"/>
</dbReference>
<dbReference type="EMBL" id="UOET01000098">
    <property type="protein sequence ID" value="VAW27365.1"/>
    <property type="molecule type" value="Genomic_DNA"/>
</dbReference>
<evidence type="ECO:0000256" key="3">
    <source>
        <dbReference type="ARBA" id="ARBA00022679"/>
    </source>
</evidence>
<dbReference type="InterPro" id="IPR015421">
    <property type="entry name" value="PyrdxlP-dep_Trfase_major"/>
</dbReference>
<dbReference type="GO" id="GO:0030170">
    <property type="term" value="F:pyridoxal phosphate binding"/>
    <property type="evidence" value="ECO:0007669"/>
    <property type="project" value="InterPro"/>
</dbReference>
<dbReference type="GO" id="GO:0003992">
    <property type="term" value="F:N2-acetyl-L-ornithine:2-oxoglutarate 5-aminotransferase activity"/>
    <property type="evidence" value="ECO:0007669"/>
    <property type="project" value="UniProtKB-EC"/>
</dbReference>
<protein>
    <submittedName>
        <fullName evidence="5">Acetylornithine aminotransferase (ACOAT)</fullName>
        <ecNumber evidence="5">2.6.1.11</ecNumber>
    </submittedName>
</protein>
<evidence type="ECO:0000256" key="1">
    <source>
        <dbReference type="ARBA" id="ARBA00001933"/>
    </source>
</evidence>
<dbReference type="InterPro" id="IPR015424">
    <property type="entry name" value="PyrdxlP-dep_Trfase"/>
</dbReference>
<dbReference type="InterPro" id="IPR050103">
    <property type="entry name" value="Class-III_PLP-dep_AT"/>
</dbReference>
<evidence type="ECO:0000313" key="5">
    <source>
        <dbReference type="EMBL" id="VAW27365.1"/>
    </source>
</evidence>
<dbReference type="GO" id="GO:0042802">
    <property type="term" value="F:identical protein binding"/>
    <property type="evidence" value="ECO:0007669"/>
    <property type="project" value="TreeGrafter"/>
</dbReference>
<dbReference type="PROSITE" id="PS00600">
    <property type="entry name" value="AA_TRANSFER_CLASS_3"/>
    <property type="match status" value="1"/>
</dbReference>